<evidence type="ECO:0000313" key="2">
    <source>
        <dbReference type="EMBL" id="RFB04203.1"/>
    </source>
</evidence>
<protein>
    <recommendedName>
        <fullName evidence="4">ATPase</fullName>
    </recommendedName>
</protein>
<evidence type="ECO:0008006" key="4">
    <source>
        <dbReference type="Google" id="ProtNLM"/>
    </source>
</evidence>
<evidence type="ECO:0000313" key="3">
    <source>
        <dbReference type="Proteomes" id="UP000264589"/>
    </source>
</evidence>
<sequence>MTRLIPALCAAALMTATAQAEVVSSSSARMVLTQEHESTLSKADLWAKLIEPKEWWLHSFSGDPGHMTLELEAGGVWREDWEGGSVTHGHIMAVMHGEMLRLHAPFGPMQEMGLATSLTLSVGEKEGGGSILKMDFVANGAEGSGLTELAPAVDFVWDEALTKLVTDKD</sequence>
<dbReference type="EMBL" id="QUQO01000001">
    <property type="protein sequence ID" value="RFB04203.1"/>
    <property type="molecule type" value="Genomic_DNA"/>
</dbReference>
<dbReference type="Gene3D" id="3.30.530.20">
    <property type="match status" value="1"/>
</dbReference>
<dbReference type="SUPFAM" id="SSF55961">
    <property type="entry name" value="Bet v1-like"/>
    <property type="match status" value="1"/>
</dbReference>
<name>A0A371RFI6_9PROT</name>
<dbReference type="Proteomes" id="UP000264589">
    <property type="component" value="Unassembled WGS sequence"/>
</dbReference>
<accession>A0A371RFI6</accession>
<dbReference type="InParanoid" id="A0A371RFI6"/>
<dbReference type="InterPro" id="IPR023393">
    <property type="entry name" value="START-like_dom_sf"/>
</dbReference>
<gene>
    <name evidence="2" type="ORF">DX908_02230</name>
</gene>
<comment type="caution">
    <text evidence="2">The sequence shown here is derived from an EMBL/GenBank/DDBJ whole genome shotgun (WGS) entry which is preliminary data.</text>
</comment>
<dbReference type="RefSeq" id="WP_116390831.1">
    <property type="nucleotide sequence ID" value="NZ_QUQO01000001.1"/>
</dbReference>
<keyword evidence="1" id="KW-0732">Signal</keyword>
<evidence type="ECO:0000256" key="1">
    <source>
        <dbReference type="SAM" id="SignalP"/>
    </source>
</evidence>
<proteinExistence type="predicted"/>
<reference evidence="2 3" key="1">
    <citation type="submission" date="2018-08" db="EMBL/GenBank/DDBJ databases">
        <title>Parvularcula sp. SM1705, isolated from surface water of the South Sea China.</title>
        <authorList>
            <person name="Sun L."/>
        </authorList>
    </citation>
    <scope>NUCLEOTIDE SEQUENCE [LARGE SCALE GENOMIC DNA]</scope>
    <source>
        <strain evidence="2 3">SM1705</strain>
    </source>
</reference>
<dbReference type="AlphaFoldDB" id="A0A371RFI6"/>
<dbReference type="OrthoDB" id="5735475at2"/>
<feature type="signal peptide" evidence="1">
    <location>
        <begin position="1"/>
        <end position="20"/>
    </location>
</feature>
<keyword evidence="3" id="KW-1185">Reference proteome</keyword>
<feature type="chain" id="PRO_5016902725" description="ATPase" evidence="1">
    <location>
        <begin position="21"/>
        <end position="169"/>
    </location>
</feature>
<organism evidence="2 3">
    <name type="scientific">Parvularcula marina</name>
    <dbReference type="NCBI Taxonomy" id="2292771"/>
    <lineage>
        <taxon>Bacteria</taxon>
        <taxon>Pseudomonadati</taxon>
        <taxon>Pseudomonadota</taxon>
        <taxon>Alphaproteobacteria</taxon>
        <taxon>Parvularculales</taxon>
        <taxon>Parvularculaceae</taxon>
        <taxon>Parvularcula</taxon>
    </lineage>
</organism>